<protein>
    <submittedName>
        <fullName evidence="1">Uncharacterized protein</fullName>
    </submittedName>
</protein>
<dbReference type="AlphaFoldDB" id="A0A4Q4TAV1"/>
<reference evidence="1 2" key="1">
    <citation type="submission" date="2018-06" db="EMBL/GenBank/DDBJ databases">
        <title>Complete Genomes of Monosporascus.</title>
        <authorList>
            <person name="Robinson A.J."/>
            <person name="Natvig D.O."/>
        </authorList>
    </citation>
    <scope>NUCLEOTIDE SEQUENCE [LARGE SCALE GENOMIC DNA]</scope>
    <source>
        <strain evidence="1 2">CBS 110550</strain>
    </source>
</reference>
<proteinExistence type="predicted"/>
<evidence type="ECO:0000313" key="2">
    <source>
        <dbReference type="Proteomes" id="UP000293360"/>
    </source>
</evidence>
<accession>A0A4Q4TAV1</accession>
<name>A0A4Q4TAV1_9PEZI</name>
<evidence type="ECO:0000313" key="1">
    <source>
        <dbReference type="EMBL" id="RYP03648.1"/>
    </source>
</evidence>
<keyword evidence="2" id="KW-1185">Reference proteome</keyword>
<organism evidence="1 2">
    <name type="scientific">Monosporascus ibericus</name>
    <dbReference type="NCBI Taxonomy" id="155417"/>
    <lineage>
        <taxon>Eukaryota</taxon>
        <taxon>Fungi</taxon>
        <taxon>Dikarya</taxon>
        <taxon>Ascomycota</taxon>
        <taxon>Pezizomycotina</taxon>
        <taxon>Sordariomycetes</taxon>
        <taxon>Xylariomycetidae</taxon>
        <taxon>Xylariales</taxon>
        <taxon>Xylariales incertae sedis</taxon>
        <taxon>Monosporascus</taxon>
    </lineage>
</organism>
<sequence length="298" mass="33892">MCVTVHLHHTSYAHESRFLSVINVATGYTVFSPFQEPFYRSCPRPCSRPYHAVPPRNRCRWHRGCCWLETTGLRCREYLAAGKQNQRRGRGRTQQQQHQSRRGGCPRPVTCLHLYEGEDRRLPEGYLDYLLACDPLFLCLQNLLFGTGAELVLACAHRRAAALRRLELFLAGFAVDTPPPPTYADEALGRDVARAEGVAGLAAAFLVELARFWDGERRLPPRPGRDEDDPALNLARWETYFLRTCAYFEHADFLRAEASPPMPGRGFERTVRDFGHDTHVVPWATLLPVVDFNTVLPT</sequence>
<comment type="caution">
    <text evidence="1">The sequence shown here is derived from an EMBL/GenBank/DDBJ whole genome shotgun (WGS) entry which is preliminary data.</text>
</comment>
<dbReference type="EMBL" id="QJNU01000250">
    <property type="protein sequence ID" value="RYP03648.1"/>
    <property type="molecule type" value="Genomic_DNA"/>
</dbReference>
<dbReference type="OrthoDB" id="4713505at2759"/>
<gene>
    <name evidence="1" type="ORF">DL764_005027</name>
</gene>
<dbReference type="Proteomes" id="UP000293360">
    <property type="component" value="Unassembled WGS sequence"/>
</dbReference>